<keyword evidence="4" id="KW-1185">Reference proteome</keyword>
<sequence length="104" mass="12018">MKQYNVIFSPRAEQQLDDLYTYIADRGGEERAERYVNGIIGFCQSLTTFPERGTKRDDFRPNLRTIGYAKRVTIAFSVKPDRVTIHGVFYGGQDFEAVMQDEEL</sequence>
<protein>
    <submittedName>
        <fullName evidence="3">Plasmid stabilization protein</fullName>
    </submittedName>
    <submittedName>
        <fullName evidence="2">Type II toxin-antitoxin system RelE/ParE family toxin</fullName>
    </submittedName>
</protein>
<organism evidence="3">
    <name type="scientific">Tolypothrix bouteillei VB521301</name>
    <dbReference type="NCBI Taxonomy" id="1479485"/>
    <lineage>
        <taxon>Bacteria</taxon>
        <taxon>Bacillati</taxon>
        <taxon>Cyanobacteriota</taxon>
        <taxon>Cyanophyceae</taxon>
        <taxon>Nostocales</taxon>
        <taxon>Tolypothrichaceae</taxon>
        <taxon>Tolypothrix</taxon>
    </lineage>
</organism>
<dbReference type="Pfam" id="PF05016">
    <property type="entry name" value="ParE_toxin"/>
    <property type="match status" value="1"/>
</dbReference>
<dbReference type="InterPro" id="IPR007712">
    <property type="entry name" value="RelE/ParE_toxin"/>
</dbReference>
<dbReference type="EMBL" id="JHEG04000001">
    <property type="protein sequence ID" value="KAF3890229.1"/>
    <property type="molecule type" value="Genomic_DNA"/>
</dbReference>
<evidence type="ECO:0000256" key="1">
    <source>
        <dbReference type="ARBA" id="ARBA00022649"/>
    </source>
</evidence>
<dbReference type="STRING" id="1479485.DA73_0212940"/>
<evidence type="ECO:0000313" key="2">
    <source>
        <dbReference type="EMBL" id="KAF3890229.1"/>
    </source>
</evidence>
<dbReference type="OrthoDB" id="9814952at2"/>
<dbReference type="Gene3D" id="3.30.2310.20">
    <property type="entry name" value="RelE-like"/>
    <property type="match status" value="1"/>
</dbReference>
<evidence type="ECO:0000313" key="3">
    <source>
        <dbReference type="EMBL" id="KIE12431.1"/>
    </source>
</evidence>
<accession>A0A0C1NHU6</accession>
<comment type="caution">
    <text evidence="3">The sequence shown here is derived from an EMBL/GenBank/DDBJ whole genome shotgun (WGS) entry which is preliminary data.</text>
</comment>
<dbReference type="EMBL" id="JHEG02000037">
    <property type="protein sequence ID" value="KIE12431.1"/>
    <property type="molecule type" value="Genomic_DNA"/>
</dbReference>
<dbReference type="InterPro" id="IPR035093">
    <property type="entry name" value="RelE/ParE_toxin_dom_sf"/>
</dbReference>
<dbReference type="AlphaFoldDB" id="A0A0C1NHU6"/>
<keyword evidence="1" id="KW-1277">Toxin-antitoxin system</keyword>
<proteinExistence type="predicted"/>
<dbReference type="RefSeq" id="WP_038109320.1">
    <property type="nucleotide sequence ID" value="NZ_JHEG04000001.1"/>
</dbReference>
<evidence type="ECO:0000313" key="4">
    <source>
        <dbReference type="Proteomes" id="UP000029738"/>
    </source>
</evidence>
<dbReference type="Proteomes" id="UP000029738">
    <property type="component" value="Unassembled WGS sequence"/>
</dbReference>
<name>A0A0C1NHU6_9CYAN</name>
<reference evidence="3" key="1">
    <citation type="journal article" date="2015" name="Genome Announc.">
        <title>Draft Genome Sequence of Tolypothrix boutellei Strain VB521301.</title>
        <authorList>
            <person name="Chandrababunaidu M.M."/>
            <person name="Singh D."/>
            <person name="Sen D."/>
            <person name="Bhan S."/>
            <person name="Das S."/>
            <person name="Gupta A."/>
            <person name="Adhikary S.P."/>
            <person name="Tripathy S."/>
        </authorList>
    </citation>
    <scope>NUCLEOTIDE SEQUENCE</scope>
    <source>
        <strain evidence="3">VB521301</strain>
    </source>
</reference>
<reference evidence="2" key="2">
    <citation type="submission" date="2019-11" db="EMBL/GenBank/DDBJ databases">
        <title>Improved Assembly of Tolypothrix boutellei genome.</title>
        <authorList>
            <person name="Sarangi A.N."/>
            <person name="Mukherjee M."/>
            <person name="Ghosh S."/>
            <person name="Singh D."/>
            <person name="Das A."/>
            <person name="Kant S."/>
            <person name="Prusty A."/>
            <person name="Tripathy S."/>
        </authorList>
    </citation>
    <scope>NUCLEOTIDE SEQUENCE</scope>
    <source>
        <strain evidence="2">VB521301</strain>
    </source>
</reference>
<gene>
    <name evidence="3" type="ORF">DA73_0212940</name>
    <name evidence="2" type="ORF">DA73_0400035870</name>
</gene>